<organism evidence="5 6">
    <name type="scientific">Heliocybe sulcata</name>
    <dbReference type="NCBI Taxonomy" id="5364"/>
    <lineage>
        <taxon>Eukaryota</taxon>
        <taxon>Fungi</taxon>
        <taxon>Dikarya</taxon>
        <taxon>Basidiomycota</taxon>
        <taxon>Agaricomycotina</taxon>
        <taxon>Agaricomycetes</taxon>
        <taxon>Gloeophyllales</taxon>
        <taxon>Gloeophyllaceae</taxon>
        <taxon>Heliocybe</taxon>
    </lineage>
</organism>
<dbReference type="EMBL" id="ML213516">
    <property type="protein sequence ID" value="TFK49300.1"/>
    <property type="molecule type" value="Genomic_DNA"/>
</dbReference>
<protein>
    <recommendedName>
        <fullName evidence="4">SHSP domain-containing protein</fullName>
    </recommendedName>
</protein>
<evidence type="ECO:0000259" key="4">
    <source>
        <dbReference type="PROSITE" id="PS01031"/>
    </source>
</evidence>
<feature type="domain" description="SHSP" evidence="4">
    <location>
        <begin position="224"/>
        <end position="346"/>
    </location>
</feature>
<dbReference type="Proteomes" id="UP000305948">
    <property type="component" value="Unassembled WGS sequence"/>
</dbReference>
<proteinExistence type="inferred from homology"/>
<keyword evidence="6" id="KW-1185">Reference proteome</keyword>
<dbReference type="SUPFAM" id="SSF49764">
    <property type="entry name" value="HSP20-like chaperones"/>
    <property type="match status" value="1"/>
</dbReference>
<comment type="similarity">
    <text evidence="1 2">Belongs to the small heat shock protein (HSP20) family.</text>
</comment>
<dbReference type="InterPro" id="IPR008978">
    <property type="entry name" value="HSP20-like_chaperone"/>
</dbReference>
<dbReference type="InterPro" id="IPR002068">
    <property type="entry name" value="A-crystallin/Hsp20_dom"/>
</dbReference>
<feature type="compositionally biased region" description="Polar residues" evidence="3">
    <location>
        <begin position="118"/>
        <end position="128"/>
    </location>
</feature>
<evidence type="ECO:0000256" key="1">
    <source>
        <dbReference type="PROSITE-ProRule" id="PRU00285"/>
    </source>
</evidence>
<sequence length="346" mass="37047">MAYNYAYGDHGPYATTPTTPTTYAASPWEEQFEDEQTAGTPVDQPGLLAPQQHAVYQPPQTVQLEESVPVVPSQPRYSGYSADNARAVYDTASVASDDARTRLGVDTTRSRTILPVRTSPQRAHTQASHPYRRASHAQGKAAASGSATKTHARRLTDDLKSLAVGVTPGSTTTVSCPALGRKPNTAPSGSGGTPGYRAASSPLASTVTSAEDNQPQPQSDATPLKRYNIRTDVHFNAETNTMTAMFEIPGVKKTDIKIMLSRCPYSKAKQVTVRGIAKSVLPDDAAAAGFFTTRERHHGEFKRTLVVPSDAEANAIQAEFQDGILILRVPGGEPAEPFDPESIQVI</sequence>
<gene>
    <name evidence="5" type="ORF">OE88DRAFT_1662773</name>
</gene>
<dbReference type="Gene3D" id="2.60.40.790">
    <property type="match status" value="1"/>
</dbReference>
<dbReference type="Pfam" id="PF00011">
    <property type="entry name" value="HSP20"/>
    <property type="match status" value="1"/>
</dbReference>
<feature type="compositionally biased region" description="Polar residues" evidence="3">
    <location>
        <begin position="202"/>
        <end position="221"/>
    </location>
</feature>
<accession>A0A5C3MVX7</accession>
<reference evidence="5 6" key="1">
    <citation type="journal article" date="2019" name="Nat. Ecol. Evol.">
        <title>Megaphylogeny resolves global patterns of mushroom evolution.</title>
        <authorList>
            <person name="Varga T."/>
            <person name="Krizsan K."/>
            <person name="Foldi C."/>
            <person name="Dima B."/>
            <person name="Sanchez-Garcia M."/>
            <person name="Sanchez-Ramirez S."/>
            <person name="Szollosi G.J."/>
            <person name="Szarkandi J.G."/>
            <person name="Papp V."/>
            <person name="Albert L."/>
            <person name="Andreopoulos W."/>
            <person name="Angelini C."/>
            <person name="Antonin V."/>
            <person name="Barry K.W."/>
            <person name="Bougher N.L."/>
            <person name="Buchanan P."/>
            <person name="Buyck B."/>
            <person name="Bense V."/>
            <person name="Catcheside P."/>
            <person name="Chovatia M."/>
            <person name="Cooper J."/>
            <person name="Damon W."/>
            <person name="Desjardin D."/>
            <person name="Finy P."/>
            <person name="Geml J."/>
            <person name="Haridas S."/>
            <person name="Hughes K."/>
            <person name="Justo A."/>
            <person name="Karasinski D."/>
            <person name="Kautmanova I."/>
            <person name="Kiss B."/>
            <person name="Kocsube S."/>
            <person name="Kotiranta H."/>
            <person name="LaButti K.M."/>
            <person name="Lechner B.E."/>
            <person name="Liimatainen K."/>
            <person name="Lipzen A."/>
            <person name="Lukacs Z."/>
            <person name="Mihaltcheva S."/>
            <person name="Morgado L.N."/>
            <person name="Niskanen T."/>
            <person name="Noordeloos M.E."/>
            <person name="Ohm R.A."/>
            <person name="Ortiz-Santana B."/>
            <person name="Ovrebo C."/>
            <person name="Racz N."/>
            <person name="Riley R."/>
            <person name="Savchenko A."/>
            <person name="Shiryaev A."/>
            <person name="Soop K."/>
            <person name="Spirin V."/>
            <person name="Szebenyi C."/>
            <person name="Tomsovsky M."/>
            <person name="Tulloss R.E."/>
            <person name="Uehling J."/>
            <person name="Grigoriev I.V."/>
            <person name="Vagvolgyi C."/>
            <person name="Papp T."/>
            <person name="Martin F.M."/>
            <person name="Miettinen O."/>
            <person name="Hibbett D.S."/>
            <person name="Nagy L.G."/>
        </authorList>
    </citation>
    <scope>NUCLEOTIDE SEQUENCE [LARGE SCALE GENOMIC DNA]</scope>
    <source>
        <strain evidence="5 6">OMC1185</strain>
    </source>
</reference>
<dbReference type="CDD" id="cd06464">
    <property type="entry name" value="ACD_sHsps-like"/>
    <property type="match status" value="1"/>
</dbReference>
<dbReference type="OrthoDB" id="1431247at2759"/>
<dbReference type="AlphaFoldDB" id="A0A5C3MVX7"/>
<evidence type="ECO:0000256" key="2">
    <source>
        <dbReference type="RuleBase" id="RU003616"/>
    </source>
</evidence>
<evidence type="ECO:0000313" key="6">
    <source>
        <dbReference type="Proteomes" id="UP000305948"/>
    </source>
</evidence>
<feature type="compositionally biased region" description="Low complexity" evidence="3">
    <location>
        <begin position="164"/>
        <end position="175"/>
    </location>
</feature>
<evidence type="ECO:0000256" key="3">
    <source>
        <dbReference type="SAM" id="MobiDB-lite"/>
    </source>
</evidence>
<evidence type="ECO:0000313" key="5">
    <source>
        <dbReference type="EMBL" id="TFK49300.1"/>
    </source>
</evidence>
<dbReference type="STRING" id="5364.A0A5C3MVX7"/>
<name>A0A5C3MVX7_9AGAM</name>
<dbReference type="PROSITE" id="PS01031">
    <property type="entry name" value="SHSP"/>
    <property type="match status" value="1"/>
</dbReference>
<feature type="region of interest" description="Disordered" evidence="3">
    <location>
        <begin position="117"/>
        <end position="223"/>
    </location>
</feature>